<proteinExistence type="predicted"/>
<dbReference type="InterPro" id="IPR011032">
    <property type="entry name" value="GroES-like_sf"/>
</dbReference>
<dbReference type="CDD" id="cd08255">
    <property type="entry name" value="2-desacetyl-2-hydroxyethyl_bacteriochlorophyllide_like"/>
    <property type="match status" value="1"/>
</dbReference>
<dbReference type="Proteomes" id="UP000277424">
    <property type="component" value="Unassembled WGS sequence"/>
</dbReference>
<name>A0A420WI30_9PROT</name>
<dbReference type="SUPFAM" id="SSF50129">
    <property type="entry name" value="GroES-like"/>
    <property type="match status" value="1"/>
</dbReference>
<dbReference type="Gene3D" id="3.90.180.10">
    <property type="entry name" value="Medium-chain alcohol dehydrogenases, catalytic domain"/>
    <property type="match status" value="2"/>
</dbReference>
<comment type="caution">
    <text evidence="2">The sequence shown here is derived from an EMBL/GenBank/DDBJ whole genome shotgun (WGS) entry which is preliminary data.</text>
</comment>
<dbReference type="OrthoDB" id="9806940at2"/>
<keyword evidence="1" id="KW-0560">Oxidoreductase</keyword>
<dbReference type="PANTHER" id="PTHR43189">
    <property type="entry name" value="ZINC-TYPE ALCOHOL DEHYDROGENASE-LIKE PROTEIN C1198.01-RELATED"/>
    <property type="match status" value="1"/>
</dbReference>
<dbReference type="PANTHER" id="PTHR43189:SF1">
    <property type="entry name" value="ZINC-TYPE ALCOHOL DEHYDROGENASE-LIKE PROTEIN C1198.01"/>
    <property type="match status" value="1"/>
</dbReference>
<gene>
    <name evidence="2" type="ORF">BCL74_2603</name>
</gene>
<dbReference type="AlphaFoldDB" id="A0A420WI30"/>
<dbReference type="InterPro" id="IPR005903">
    <property type="entry name" value="BchC"/>
</dbReference>
<evidence type="ECO:0000313" key="3">
    <source>
        <dbReference type="Proteomes" id="UP000277424"/>
    </source>
</evidence>
<accession>A0A420WI30</accession>
<dbReference type="InterPro" id="IPR036291">
    <property type="entry name" value="NAD(P)-bd_dom_sf"/>
</dbReference>
<dbReference type="RefSeq" id="WP_121220560.1">
    <property type="nucleotide sequence ID" value="NZ_RBIG01000002.1"/>
</dbReference>
<dbReference type="NCBIfam" id="TIGR01202">
    <property type="entry name" value="bchC"/>
    <property type="match status" value="1"/>
</dbReference>
<evidence type="ECO:0000313" key="2">
    <source>
        <dbReference type="EMBL" id="RKQ70653.1"/>
    </source>
</evidence>
<dbReference type="EMBL" id="RBIG01000002">
    <property type="protein sequence ID" value="RKQ70653.1"/>
    <property type="molecule type" value="Genomic_DNA"/>
</dbReference>
<dbReference type="SUPFAM" id="SSF51735">
    <property type="entry name" value="NAD(P)-binding Rossmann-fold domains"/>
    <property type="match status" value="1"/>
</dbReference>
<reference evidence="2 3" key="1">
    <citation type="submission" date="2018-10" db="EMBL/GenBank/DDBJ databases">
        <title>Comparative analysis of microorganisms from saline springs in Andes Mountain Range, Colombia.</title>
        <authorList>
            <person name="Rubin E."/>
        </authorList>
    </citation>
    <scope>NUCLEOTIDE SEQUENCE [LARGE SCALE GENOMIC DNA]</scope>
    <source>
        <strain evidence="2 3">USBA 36</strain>
    </source>
</reference>
<dbReference type="Gene3D" id="3.40.50.720">
    <property type="entry name" value="NAD(P)-binding Rossmann-like Domain"/>
    <property type="match status" value="1"/>
</dbReference>
<sequence length="312" mass="32788">MQTDAIVFERPGTLDVRRVSLSRPGEGDVVAETLFSGISTGTEKLLYEGAMPSFPGMGYPLVPGYESVARVIEAGPASGRRVGETIFVPGASCYTDAAGLFGANAARLVVAGARTVPVDPQIAEEATLLALAATAHNAVSRARQVPGLVIGHGVVGRLAARIITAQGHEPPTVWETASERRDSGGLYPVIDPSEDVSGRYAAAIEASGNMAALDTAIARLGKGGEVVLAGFYGERVSFGFVPAFMREISVSIAAEFRPADIQAVLRLIEAQRLSLAGLITHHAAPQQAQTAYRTAFTDRSCLKMVIDWRNAA</sequence>
<protein>
    <submittedName>
        <fullName evidence="2">3-hydroxyethyl bacteriochlorophyllide a dehydrogenase</fullName>
    </submittedName>
</protein>
<evidence type="ECO:0000256" key="1">
    <source>
        <dbReference type="ARBA" id="ARBA00023002"/>
    </source>
</evidence>
<organism evidence="2 3">
    <name type="scientific">Oceanibaculum indicum</name>
    <dbReference type="NCBI Taxonomy" id="526216"/>
    <lineage>
        <taxon>Bacteria</taxon>
        <taxon>Pseudomonadati</taxon>
        <taxon>Pseudomonadota</taxon>
        <taxon>Alphaproteobacteria</taxon>
        <taxon>Rhodospirillales</taxon>
        <taxon>Oceanibaculaceae</taxon>
        <taxon>Oceanibaculum</taxon>
    </lineage>
</organism>
<dbReference type="GO" id="GO:0036354">
    <property type="term" value="F:bacteriochlorophyllide-a dehydrogenase activity"/>
    <property type="evidence" value="ECO:0007669"/>
    <property type="project" value="InterPro"/>
</dbReference>